<feature type="domain" description="Methylated-DNA-[protein]-cysteine S-methyltransferase DNA binding" evidence="10">
    <location>
        <begin position="118"/>
        <end position="198"/>
    </location>
</feature>
<dbReference type="EC" id="2.1.1.63" evidence="3"/>
<dbReference type="InterPro" id="IPR036388">
    <property type="entry name" value="WH-like_DNA-bd_sf"/>
</dbReference>
<dbReference type="GO" id="GO:0006355">
    <property type="term" value="P:regulation of DNA-templated transcription"/>
    <property type="evidence" value="ECO:0007669"/>
    <property type="project" value="InterPro"/>
</dbReference>
<dbReference type="InterPro" id="IPR036217">
    <property type="entry name" value="MethylDNA_cys_MeTrfase_DNAb"/>
</dbReference>
<keyword evidence="8" id="KW-0234">DNA repair</keyword>
<dbReference type="GO" id="GO:0006281">
    <property type="term" value="P:DNA repair"/>
    <property type="evidence" value="ECO:0007669"/>
    <property type="project" value="UniProtKB-KW"/>
</dbReference>
<dbReference type="InterPro" id="IPR035451">
    <property type="entry name" value="Ada-like_dom_sf"/>
</dbReference>
<organism evidence="12 13">
    <name type="scientific">Solihabitans fulvus</name>
    <dbReference type="NCBI Taxonomy" id="1892852"/>
    <lineage>
        <taxon>Bacteria</taxon>
        <taxon>Bacillati</taxon>
        <taxon>Actinomycetota</taxon>
        <taxon>Actinomycetes</taxon>
        <taxon>Pseudonocardiales</taxon>
        <taxon>Pseudonocardiaceae</taxon>
        <taxon>Solihabitans</taxon>
    </lineage>
</organism>
<dbReference type="RefSeq" id="WP_149852151.1">
    <property type="nucleotide sequence ID" value="NZ_VUOB01000042.1"/>
</dbReference>
<evidence type="ECO:0000256" key="7">
    <source>
        <dbReference type="ARBA" id="ARBA00023159"/>
    </source>
</evidence>
<dbReference type="Gene3D" id="3.40.10.10">
    <property type="entry name" value="DNA Methylphosphotriester Repair Domain"/>
    <property type="match status" value="1"/>
</dbReference>
<dbReference type="FunFam" id="1.10.10.10:FF:000214">
    <property type="entry name" value="Methylated-DNA--protein-cysteine methyltransferase"/>
    <property type="match status" value="1"/>
</dbReference>
<evidence type="ECO:0000313" key="13">
    <source>
        <dbReference type="Proteomes" id="UP000323454"/>
    </source>
</evidence>
<sequence>MVIIDRDGGGSPPVDELEAALAALAVDPPASLSARIFAQWCRVTSPTGDLYVAFSDQGISYVRTAEAVGDDETVFLESFRARFERPLLAADRPPPGLLPAVRTGRTRPLRFDLGQLTDFERAVLTVTAQIPAGQTRPYGWVAKEIGRPKAVRAVGTALGRNPVPVLIPCHRVTRSDGVPGEYVFGPQAKERLLRAEAVNLDEVRELASERIFYLGSDTTGIVCFPTCHHARRITAKHRKGFRNIEQAAEHGYRPCLHCRPGIATGDAVGA</sequence>
<evidence type="ECO:0000256" key="5">
    <source>
        <dbReference type="ARBA" id="ARBA00022679"/>
    </source>
</evidence>
<comment type="catalytic activity">
    <reaction evidence="9">
        <text>a 6-O-methyl-2'-deoxyguanosine in DNA + L-cysteinyl-[protein] = S-methyl-L-cysteinyl-[protein] + a 2'-deoxyguanosine in DNA</text>
        <dbReference type="Rhea" id="RHEA:24000"/>
        <dbReference type="Rhea" id="RHEA-COMP:10131"/>
        <dbReference type="Rhea" id="RHEA-COMP:10132"/>
        <dbReference type="Rhea" id="RHEA-COMP:11367"/>
        <dbReference type="Rhea" id="RHEA-COMP:11368"/>
        <dbReference type="ChEBI" id="CHEBI:29950"/>
        <dbReference type="ChEBI" id="CHEBI:82612"/>
        <dbReference type="ChEBI" id="CHEBI:85445"/>
        <dbReference type="ChEBI" id="CHEBI:85448"/>
        <dbReference type="EC" id="2.1.1.63"/>
    </reaction>
</comment>
<protein>
    <recommendedName>
        <fullName evidence="3">methylated-DNA--[protein]-cysteine S-methyltransferase</fullName>
        <ecNumber evidence="3">2.1.1.63</ecNumber>
    </recommendedName>
</protein>
<comment type="catalytic activity">
    <reaction evidence="1">
        <text>a 4-O-methyl-thymidine in DNA + L-cysteinyl-[protein] = a thymidine in DNA + S-methyl-L-cysteinyl-[protein]</text>
        <dbReference type="Rhea" id="RHEA:53428"/>
        <dbReference type="Rhea" id="RHEA-COMP:10131"/>
        <dbReference type="Rhea" id="RHEA-COMP:10132"/>
        <dbReference type="Rhea" id="RHEA-COMP:13555"/>
        <dbReference type="Rhea" id="RHEA-COMP:13556"/>
        <dbReference type="ChEBI" id="CHEBI:29950"/>
        <dbReference type="ChEBI" id="CHEBI:82612"/>
        <dbReference type="ChEBI" id="CHEBI:137386"/>
        <dbReference type="ChEBI" id="CHEBI:137387"/>
        <dbReference type="EC" id="2.1.1.63"/>
    </reaction>
</comment>
<evidence type="ECO:0000256" key="3">
    <source>
        <dbReference type="ARBA" id="ARBA00011918"/>
    </source>
</evidence>
<evidence type="ECO:0000256" key="6">
    <source>
        <dbReference type="ARBA" id="ARBA00022763"/>
    </source>
</evidence>
<evidence type="ECO:0000313" key="12">
    <source>
        <dbReference type="EMBL" id="KAA2258151.1"/>
    </source>
</evidence>
<reference evidence="12 13" key="1">
    <citation type="submission" date="2019-09" db="EMBL/GenBank/DDBJ databases">
        <title>Goodfellowia gen. nov., a new genus of the Pseudonocardineae related to Actinoalloteichus, containing Goodfellowia coeruleoviolacea gen. nov., comb. nov. gen. nov., comb. nov.</title>
        <authorList>
            <person name="Labeda D."/>
        </authorList>
    </citation>
    <scope>NUCLEOTIDE SEQUENCE [LARGE SCALE GENOMIC DNA]</scope>
    <source>
        <strain evidence="12 13">AN110305</strain>
    </source>
</reference>
<evidence type="ECO:0000256" key="8">
    <source>
        <dbReference type="ARBA" id="ARBA00023204"/>
    </source>
</evidence>
<reference evidence="12 13" key="2">
    <citation type="submission" date="2019-09" db="EMBL/GenBank/DDBJ databases">
        <authorList>
            <person name="Jin C."/>
        </authorList>
    </citation>
    <scope>NUCLEOTIDE SEQUENCE [LARGE SCALE GENOMIC DNA]</scope>
    <source>
        <strain evidence="12 13">AN110305</strain>
    </source>
</reference>
<dbReference type="GO" id="GO:0003677">
    <property type="term" value="F:DNA binding"/>
    <property type="evidence" value="ECO:0007669"/>
    <property type="project" value="InterPro"/>
</dbReference>
<dbReference type="Pfam" id="PF02805">
    <property type="entry name" value="Ada_Zn_binding"/>
    <property type="match status" value="1"/>
</dbReference>
<dbReference type="OrthoDB" id="9802228at2"/>
<feature type="domain" description="Ada DNA repair metal-binding" evidence="11">
    <location>
        <begin position="207"/>
        <end position="260"/>
    </location>
</feature>
<dbReference type="EMBL" id="VUOB01000042">
    <property type="protein sequence ID" value="KAA2258151.1"/>
    <property type="molecule type" value="Genomic_DNA"/>
</dbReference>
<dbReference type="SUPFAM" id="SSF46767">
    <property type="entry name" value="Methylated DNA-protein cysteine methyltransferase, C-terminal domain"/>
    <property type="match status" value="1"/>
</dbReference>
<dbReference type="AlphaFoldDB" id="A0A5B2X4V2"/>
<dbReference type="Gene3D" id="1.10.10.10">
    <property type="entry name" value="Winged helix-like DNA-binding domain superfamily/Winged helix DNA-binding domain"/>
    <property type="match status" value="1"/>
</dbReference>
<comment type="similarity">
    <text evidence="2">Belongs to the MGMT family.</text>
</comment>
<dbReference type="GO" id="GO:0032259">
    <property type="term" value="P:methylation"/>
    <property type="evidence" value="ECO:0007669"/>
    <property type="project" value="UniProtKB-KW"/>
</dbReference>
<keyword evidence="4 12" id="KW-0489">Methyltransferase</keyword>
<dbReference type="GO" id="GO:0003908">
    <property type="term" value="F:methylated-DNA-[protein]-cysteine S-methyltransferase activity"/>
    <property type="evidence" value="ECO:0007669"/>
    <property type="project" value="UniProtKB-EC"/>
</dbReference>
<dbReference type="PANTHER" id="PTHR10815:SF13">
    <property type="entry name" value="METHYLATED-DNA--PROTEIN-CYSTEINE METHYLTRANSFERASE"/>
    <property type="match status" value="1"/>
</dbReference>
<evidence type="ECO:0000259" key="11">
    <source>
        <dbReference type="Pfam" id="PF02805"/>
    </source>
</evidence>
<dbReference type="GO" id="GO:0008270">
    <property type="term" value="F:zinc ion binding"/>
    <property type="evidence" value="ECO:0007669"/>
    <property type="project" value="InterPro"/>
</dbReference>
<dbReference type="Proteomes" id="UP000323454">
    <property type="component" value="Unassembled WGS sequence"/>
</dbReference>
<name>A0A5B2X4V2_9PSEU</name>
<comment type="caution">
    <text evidence="12">The sequence shown here is derived from an EMBL/GenBank/DDBJ whole genome shotgun (WGS) entry which is preliminary data.</text>
</comment>
<evidence type="ECO:0000256" key="1">
    <source>
        <dbReference type="ARBA" id="ARBA00001286"/>
    </source>
</evidence>
<keyword evidence="5 12" id="KW-0808">Transferase</keyword>
<accession>A0A5B2X4V2</accession>
<evidence type="ECO:0000259" key="10">
    <source>
        <dbReference type="Pfam" id="PF01035"/>
    </source>
</evidence>
<evidence type="ECO:0000256" key="9">
    <source>
        <dbReference type="ARBA" id="ARBA00049348"/>
    </source>
</evidence>
<evidence type="ECO:0000256" key="4">
    <source>
        <dbReference type="ARBA" id="ARBA00022603"/>
    </source>
</evidence>
<keyword evidence="13" id="KW-1185">Reference proteome</keyword>
<dbReference type="PANTHER" id="PTHR10815">
    <property type="entry name" value="METHYLATED-DNA--PROTEIN-CYSTEINE METHYLTRANSFERASE"/>
    <property type="match status" value="1"/>
</dbReference>
<gene>
    <name evidence="12" type="ORF">F0L68_24580</name>
</gene>
<dbReference type="CDD" id="cd06445">
    <property type="entry name" value="ATase"/>
    <property type="match status" value="1"/>
</dbReference>
<dbReference type="NCBIfam" id="TIGR00589">
    <property type="entry name" value="ogt"/>
    <property type="match status" value="1"/>
</dbReference>
<evidence type="ECO:0000256" key="2">
    <source>
        <dbReference type="ARBA" id="ARBA00008711"/>
    </source>
</evidence>
<keyword evidence="6" id="KW-0227">DNA damage</keyword>
<dbReference type="Pfam" id="PF01035">
    <property type="entry name" value="DNA_binding_1"/>
    <property type="match status" value="1"/>
</dbReference>
<dbReference type="SUPFAM" id="SSF57884">
    <property type="entry name" value="Ada DNA repair protein, N-terminal domain (N-Ada 10)"/>
    <property type="match status" value="1"/>
</dbReference>
<dbReference type="InterPro" id="IPR014048">
    <property type="entry name" value="MethylDNA_cys_MeTrfase_DNA-bd"/>
</dbReference>
<keyword evidence="7" id="KW-0010">Activator</keyword>
<dbReference type="InterPro" id="IPR004026">
    <property type="entry name" value="Ada_DNA_repair_Zn-bd"/>
</dbReference>
<proteinExistence type="inferred from homology"/>